<reference evidence="1 2" key="1">
    <citation type="submission" date="2021-04" db="EMBL/GenBank/DDBJ databases">
        <authorList>
            <person name="Tang X."/>
            <person name="Zhou X."/>
            <person name="Chen X."/>
            <person name="Cernava T."/>
            <person name="Zhang C."/>
        </authorList>
    </citation>
    <scope>NUCLEOTIDE SEQUENCE [LARGE SCALE GENOMIC DNA]</scope>
    <source>
        <strain evidence="1 2">BH-SS-21</strain>
    </source>
</reference>
<dbReference type="Proteomes" id="UP000677413">
    <property type="component" value="Unassembled WGS sequence"/>
</dbReference>
<keyword evidence="2" id="KW-1185">Reference proteome</keyword>
<dbReference type="RefSeq" id="WP_210888623.1">
    <property type="nucleotide sequence ID" value="NZ_JAGPYQ010000001.1"/>
</dbReference>
<comment type="caution">
    <text evidence="1">The sequence shown here is derived from an EMBL/GenBank/DDBJ whole genome shotgun (WGS) entry which is preliminary data.</text>
</comment>
<organism evidence="1 2">
    <name type="scientific">Streptomyces liliiviolaceus</name>
    <dbReference type="NCBI Taxonomy" id="2823109"/>
    <lineage>
        <taxon>Bacteria</taxon>
        <taxon>Bacillati</taxon>
        <taxon>Actinomycetota</taxon>
        <taxon>Actinomycetes</taxon>
        <taxon>Kitasatosporales</taxon>
        <taxon>Streptomycetaceae</taxon>
        <taxon>Streptomyces</taxon>
    </lineage>
</organism>
<gene>
    <name evidence="1" type="ORF">J8N05_30525</name>
</gene>
<evidence type="ECO:0000313" key="2">
    <source>
        <dbReference type="Proteomes" id="UP000677413"/>
    </source>
</evidence>
<accession>A0A940Y3H5</accession>
<name>A0A940Y3H5_9ACTN</name>
<dbReference type="AlphaFoldDB" id="A0A940Y3H5"/>
<proteinExistence type="predicted"/>
<dbReference type="EMBL" id="JAGPYQ010000001">
    <property type="protein sequence ID" value="MBQ0852502.1"/>
    <property type="molecule type" value="Genomic_DNA"/>
</dbReference>
<protein>
    <submittedName>
        <fullName evidence="1">Uncharacterized protein</fullName>
    </submittedName>
</protein>
<evidence type="ECO:0000313" key="1">
    <source>
        <dbReference type="EMBL" id="MBQ0852502.1"/>
    </source>
</evidence>
<sequence>MLEIKRERAFGRAYQVFSEGVPVARWSARTWRSGGHVELAGEVFELRSSNWGRSFHMLAGETGGPVRAEAHRSGRRWHITDGEAEYELTRPSALRGKRQLIRGKSVLGEFRRGRFGSGLMADLTDVPLPLQVFAGLVVLSLQQRQDAAAAASSG</sequence>